<evidence type="ECO:0000313" key="12">
    <source>
        <dbReference type="Proteomes" id="UP001336314"/>
    </source>
</evidence>
<evidence type="ECO:0000256" key="8">
    <source>
        <dbReference type="PROSITE-ProRule" id="PRU00703"/>
    </source>
</evidence>
<feature type="domain" description="CBS" evidence="10">
    <location>
        <begin position="205"/>
        <end position="263"/>
    </location>
</feature>
<evidence type="ECO:0000313" key="11">
    <source>
        <dbReference type="EMBL" id="MEE1999995.1"/>
    </source>
</evidence>
<dbReference type="PROSITE" id="PS51371">
    <property type="entry name" value="CBS"/>
    <property type="match status" value="2"/>
</dbReference>
<reference evidence="11 12" key="1">
    <citation type="submission" date="2023-07" db="EMBL/GenBank/DDBJ databases">
        <title>Alkalimonas sp., MEB108 novel, alkaliphilic bacterium isolated from Lonar Lake, India.</title>
        <authorList>
            <person name="Joshi A."/>
            <person name="Thite S."/>
        </authorList>
    </citation>
    <scope>NUCLEOTIDE SEQUENCE [LARGE SCALE GENOMIC DNA]</scope>
    <source>
        <strain evidence="11 12">MEB108</strain>
    </source>
</reference>
<comment type="function">
    <text evidence="9">Acts as a magnesium transporter.</text>
</comment>
<keyword evidence="8" id="KW-0129">CBS domain</keyword>
<evidence type="ECO:0000256" key="7">
    <source>
        <dbReference type="ARBA" id="ARBA00023136"/>
    </source>
</evidence>
<dbReference type="NCBIfam" id="TIGR00400">
    <property type="entry name" value="mgtE"/>
    <property type="match status" value="1"/>
</dbReference>
<keyword evidence="12" id="KW-1185">Reference proteome</keyword>
<keyword evidence="5 9" id="KW-0460">Magnesium</keyword>
<sequence>MLLLSQKMQGFADQLKAALLAEQFVQARKMEDKVSAARTAQILLDIPTGSILQYFAEVGWVKAGQVAAHLPQEMVVQLLQQMSLDDAGSLLAEMSLEIIADLTAALPKSVADTLLQQLDAELQQQVAELRSYPEGTAGAEMSPYFLSVTADAQVKEVIAAVREAPAELARTAYIYVVDDNNHLKGVLSLRELLLSKADEQVGRFMVPDVFAIGVQDEAMEAARRIRSRHLKMLPVINQHEQLVGVIGIEQAMELLTYDLADDFVAINAASPDESFFTPPKQAIKKRLPWMAANIFLNLGAVVVISSFESTIVQVAILAAFLPMITDMGGNVGIQALSVSIRSMALGEARLRDFWLAVRKEVYIGLFNGLALGALFCVVAFLLEGNLVLGLVAGIALGCNVLVAGVVGGSMPFLIKRWGKDPAMMTGPVLTTITDITGVTIYLGLCTLFLASIMV</sequence>
<dbReference type="CDD" id="cd04606">
    <property type="entry name" value="CBS_pair_Mg_transporter"/>
    <property type="match status" value="1"/>
</dbReference>
<evidence type="ECO:0000256" key="9">
    <source>
        <dbReference type="RuleBase" id="RU362011"/>
    </source>
</evidence>
<evidence type="ECO:0000256" key="5">
    <source>
        <dbReference type="ARBA" id="ARBA00022842"/>
    </source>
</evidence>
<gene>
    <name evidence="11" type="primary">mgtE</name>
    <name evidence="11" type="ORF">QWY20_00885</name>
</gene>
<dbReference type="Pfam" id="PF03448">
    <property type="entry name" value="MgtE_N"/>
    <property type="match status" value="1"/>
</dbReference>
<dbReference type="PANTHER" id="PTHR43773">
    <property type="entry name" value="MAGNESIUM TRANSPORTER MGTE"/>
    <property type="match status" value="1"/>
</dbReference>
<name>A0ABU7J0H2_9GAMM</name>
<protein>
    <recommendedName>
        <fullName evidence="9">Magnesium transporter MgtE</fullName>
    </recommendedName>
</protein>
<keyword evidence="6 9" id="KW-1133">Transmembrane helix</keyword>
<proteinExistence type="inferred from homology"/>
<feature type="transmembrane region" description="Helical" evidence="9">
    <location>
        <begin position="388"/>
        <end position="414"/>
    </location>
</feature>
<keyword evidence="7 9" id="KW-0472">Membrane</keyword>
<keyword evidence="9" id="KW-1003">Cell membrane</keyword>
<dbReference type="SUPFAM" id="SSF54631">
    <property type="entry name" value="CBS-domain pair"/>
    <property type="match status" value="1"/>
</dbReference>
<feature type="domain" description="CBS" evidence="10">
    <location>
        <begin position="141"/>
        <end position="202"/>
    </location>
</feature>
<evidence type="ECO:0000256" key="3">
    <source>
        <dbReference type="ARBA" id="ARBA00022448"/>
    </source>
</evidence>
<dbReference type="Pfam" id="PF01769">
    <property type="entry name" value="MgtE"/>
    <property type="match status" value="1"/>
</dbReference>
<dbReference type="Pfam" id="PF00571">
    <property type="entry name" value="CBS"/>
    <property type="match status" value="2"/>
</dbReference>
<keyword evidence="9" id="KW-0479">Metal-binding</keyword>
<evidence type="ECO:0000256" key="4">
    <source>
        <dbReference type="ARBA" id="ARBA00022692"/>
    </source>
</evidence>
<dbReference type="InterPro" id="IPR006669">
    <property type="entry name" value="MgtE_transporter"/>
</dbReference>
<comment type="subunit">
    <text evidence="9">Homodimer.</text>
</comment>
<feature type="transmembrane region" description="Helical" evidence="9">
    <location>
        <begin position="287"/>
        <end position="307"/>
    </location>
</feature>
<evidence type="ECO:0000256" key="1">
    <source>
        <dbReference type="ARBA" id="ARBA00004141"/>
    </source>
</evidence>
<dbReference type="Gene3D" id="1.10.357.20">
    <property type="entry name" value="SLC41 divalent cation transporters, integral membrane domain"/>
    <property type="match status" value="1"/>
</dbReference>
<keyword evidence="4 9" id="KW-0812">Transmembrane</keyword>
<organism evidence="11 12">
    <name type="scientific">Alkalimonas cellulosilytica</name>
    <dbReference type="NCBI Taxonomy" id="3058395"/>
    <lineage>
        <taxon>Bacteria</taxon>
        <taxon>Pseudomonadati</taxon>
        <taxon>Pseudomonadota</taxon>
        <taxon>Gammaproteobacteria</taxon>
        <taxon>Alkalimonas</taxon>
    </lineage>
</organism>
<accession>A0ABU7J0H2</accession>
<evidence type="ECO:0000259" key="10">
    <source>
        <dbReference type="PROSITE" id="PS51371"/>
    </source>
</evidence>
<dbReference type="Gene3D" id="3.10.580.10">
    <property type="entry name" value="CBS-domain"/>
    <property type="match status" value="1"/>
</dbReference>
<feature type="transmembrane region" description="Helical" evidence="9">
    <location>
        <begin position="361"/>
        <end position="382"/>
    </location>
</feature>
<comment type="similarity">
    <text evidence="2 9">Belongs to the SLC41A transporter family.</text>
</comment>
<dbReference type="InterPro" id="IPR006668">
    <property type="entry name" value="Mg_transptr_MgtE_intracell_dom"/>
</dbReference>
<comment type="caution">
    <text evidence="11">The sequence shown here is derived from an EMBL/GenBank/DDBJ whole genome shotgun (WGS) entry which is preliminary data.</text>
</comment>
<dbReference type="InterPro" id="IPR038076">
    <property type="entry name" value="MgtE_N_sf"/>
</dbReference>
<dbReference type="SUPFAM" id="SSF161093">
    <property type="entry name" value="MgtE membrane domain-like"/>
    <property type="match status" value="1"/>
</dbReference>
<keyword evidence="3 9" id="KW-0813">Transport</keyword>
<dbReference type="Gene3D" id="1.25.60.10">
    <property type="entry name" value="MgtE N-terminal domain-like"/>
    <property type="match status" value="1"/>
</dbReference>
<feature type="transmembrane region" description="Helical" evidence="9">
    <location>
        <begin position="435"/>
        <end position="453"/>
    </location>
</feature>
<comment type="subcellular location">
    <subcellularLocation>
        <location evidence="9">Cell membrane</location>
        <topology evidence="9">Multi-pass membrane protein</topology>
    </subcellularLocation>
    <subcellularLocation>
        <location evidence="1">Membrane</location>
        <topology evidence="1">Multi-pass membrane protein</topology>
    </subcellularLocation>
</comment>
<dbReference type="InterPro" id="IPR006667">
    <property type="entry name" value="SLC41_membr_dom"/>
</dbReference>
<dbReference type="SUPFAM" id="SSF158791">
    <property type="entry name" value="MgtE N-terminal domain-like"/>
    <property type="match status" value="1"/>
</dbReference>
<dbReference type="PANTHER" id="PTHR43773:SF1">
    <property type="entry name" value="MAGNESIUM TRANSPORTER MGTE"/>
    <property type="match status" value="1"/>
</dbReference>
<dbReference type="InterPro" id="IPR036739">
    <property type="entry name" value="SLC41_membr_dom_sf"/>
</dbReference>
<dbReference type="Proteomes" id="UP001336314">
    <property type="component" value="Unassembled WGS sequence"/>
</dbReference>
<dbReference type="InterPro" id="IPR046342">
    <property type="entry name" value="CBS_dom_sf"/>
</dbReference>
<evidence type="ECO:0000256" key="2">
    <source>
        <dbReference type="ARBA" id="ARBA00009749"/>
    </source>
</evidence>
<dbReference type="InterPro" id="IPR000644">
    <property type="entry name" value="CBS_dom"/>
</dbReference>
<dbReference type="SMART" id="SM00924">
    <property type="entry name" value="MgtE_N"/>
    <property type="match status" value="1"/>
</dbReference>
<feature type="transmembrane region" description="Helical" evidence="9">
    <location>
        <begin position="313"/>
        <end position="340"/>
    </location>
</feature>
<dbReference type="RefSeq" id="WP_330127152.1">
    <property type="nucleotide sequence ID" value="NZ_JAUHLI010000001.1"/>
</dbReference>
<dbReference type="EMBL" id="JAUHLI010000001">
    <property type="protein sequence ID" value="MEE1999995.1"/>
    <property type="molecule type" value="Genomic_DNA"/>
</dbReference>
<evidence type="ECO:0000256" key="6">
    <source>
        <dbReference type="ARBA" id="ARBA00022989"/>
    </source>
</evidence>